<evidence type="ECO:0000313" key="16">
    <source>
        <dbReference type="EMBL" id="SNZ13573.1"/>
    </source>
</evidence>
<feature type="domain" description="Membrane insertase YidC/Oxa/ALB C-terminal" evidence="14">
    <location>
        <begin position="307"/>
        <end position="482"/>
    </location>
</feature>
<feature type="transmembrane region" description="Helical" evidence="13">
    <location>
        <begin position="416"/>
        <end position="433"/>
    </location>
</feature>
<evidence type="ECO:0000256" key="11">
    <source>
        <dbReference type="ARBA" id="ARBA00033245"/>
    </source>
</evidence>
<dbReference type="HAMAP" id="MF_01810">
    <property type="entry name" value="YidC_type1"/>
    <property type="match status" value="1"/>
</dbReference>
<evidence type="ECO:0000256" key="6">
    <source>
        <dbReference type="ARBA" id="ARBA00022692"/>
    </source>
</evidence>
<evidence type="ECO:0000256" key="4">
    <source>
        <dbReference type="ARBA" id="ARBA00022448"/>
    </source>
</evidence>
<proteinExistence type="inferred from homology"/>
<keyword evidence="8 13" id="KW-1133">Transmembrane helix</keyword>
<dbReference type="InterPro" id="IPR028053">
    <property type="entry name" value="Membr_insert_YidC_N"/>
</dbReference>
<reference evidence="17" key="1">
    <citation type="submission" date="2017-09" db="EMBL/GenBank/DDBJ databases">
        <authorList>
            <person name="Varghese N."/>
            <person name="Submissions S."/>
        </authorList>
    </citation>
    <scope>NUCLEOTIDE SEQUENCE [LARGE SCALE GENOMIC DNA]</scope>
    <source>
        <strain evidence="17">DSM 2913</strain>
    </source>
</reference>
<dbReference type="AlphaFoldDB" id="A0A285NXC6"/>
<dbReference type="InterPro" id="IPR019998">
    <property type="entry name" value="Membr_insert_YidC"/>
</dbReference>
<dbReference type="PANTHER" id="PTHR12428">
    <property type="entry name" value="OXA1"/>
    <property type="match status" value="1"/>
</dbReference>
<evidence type="ECO:0000259" key="15">
    <source>
        <dbReference type="Pfam" id="PF14849"/>
    </source>
</evidence>
<dbReference type="RefSeq" id="WP_096601378.1">
    <property type="nucleotide sequence ID" value="NZ_OBEN01000003.1"/>
</dbReference>
<comment type="function">
    <text evidence="13">Required for the insertion and/or proper folding and/or complex formation of integral membrane proteins into the membrane. Involved in integration of membrane proteins that insert both dependently and independently of the Sec translocase complex, as well as at least some lipoproteins. Aids folding of multispanning membrane proteins.</text>
</comment>
<dbReference type="EMBL" id="OBEN01000003">
    <property type="protein sequence ID" value="SNZ13573.1"/>
    <property type="molecule type" value="Genomic_DNA"/>
</dbReference>
<dbReference type="PANTHER" id="PTHR12428:SF65">
    <property type="entry name" value="CYTOCHROME C OXIDASE ASSEMBLY PROTEIN COX18, MITOCHONDRIAL"/>
    <property type="match status" value="1"/>
</dbReference>
<evidence type="ECO:0000256" key="5">
    <source>
        <dbReference type="ARBA" id="ARBA00022475"/>
    </source>
</evidence>
<dbReference type="GO" id="GO:0015031">
    <property type="term" value="P:protein transport"/>
    <property type="evidence" value="ECO:0007669"/>
    <property type="project" value="UniProtKB-KW"/>
</dbReference>
<protein>
    <recommendedName>
        <fullName evidence="3 13">Membrane protein insertase YidC</fullName>
    </recommendedName>
    <alternativeName>
        <fullName evidence="12 13">Foldase YidC</fullName>
    </alternativeName>
    <alternativeName>
        <fullName evidence="11 13">Membrane integrase YidC</fullName>
    </alternativeName>
    <alternativeName>
        <fullName evidence="13">Membrane protein YidC</fullName>
    </alternativeName>
</protein>
<sequence length="499" mass="57621">MEKDHIDFKRLFILMLVITLFMFAFELYTYYFSPKENPTTQVKKETPQTTLPQLMLGSTRESQKPVNVQSFDLGQYSISVALEGGKLVRIVDKKYSYDLITDTERKLNAYPLEIYTGNPDIDQKLNFSPYTLTKDGNTITMTYSDGNISLTKELTYEKGYFRLRVVSKNLPSTLYVLVGSHPKGDEFYTHSGPIVSIQDRIERIDIGNIKGREVITGDIRFAGEESRYYFKGFVGKISSVVIYRVEDNSTLTLVEANSPLIFYAGAKEYSRLKQIGLSDVIDYGTLKLLVKPLFIFMYWIYEHLHSWVFSILALTLIVRLFMFPLTYKSSLSMMKLSELAPKMQEIKERYKDDPVKMQEEIMKLYSQVGFNPMSGCLPMILQIPVFFALYKVLTITADLQLASMLWIPSLAQKDPYYILPILMGFTMIAQQFISPNPDKAQNFMMYVSSIAFTFLFANFPAGLVLYWTFNNILNIFQSYLIKEVILKDKKEKKSKKKVK</sequence>
<dbReference type="OrthoDB" id="9780552at2"/>
<evidence type="ECO:0000256" key="13">
    <source>
        <dbReference type="HAMAP-Rule" id="MF_01810"/>
    </source>
</evidence>
<evidence type="ECO:0000256" key="9">
    <source>
        <dbReference type="ARBA" id="ARBA00023136"/>
    </source>
</evidence>
<evidence type="ECO:0000256" key="12">
    <source>
        <dbReference type="ARBA" id="ARBA00033342"/>
    </source>
</evidence>
<evidence type="ECO:0000256" key="10">
    <source>
        <dbReference type="ARBA" id="ARBA00023186"/>
    </source>
</evidence>
<dbReference type="GO" id="GO:0032977">
    <property type="term" value="F:membrane insertase activity"/>
    <property type="evidence" value="ECO:0007669"/>
    <property type="project" value="InterPro"/>
</dbReference>
<dbReference type="InterPro" id="IPR047196">
    <property type="entry name" value="YidC_ALB_C"/>
</dbReference>
<feature type="transmembrane region" description="Helical" evidence="13">
    <location>
        <begin position="12"/>
        <end position="31"/>
    </location>
</feature>
<dbReference type="NCBIfam" id="TIGR03593">
    <property type="entry name" value="yidC_nterm"/>
    <property type="match status" value="1"/>
</dbReference>
<evidence type="ECO:0000256" key="1">
    <source>
        <dbReference type="ARBA" id="ARBA00004429"/>
    </source>
</evidence>
<evidence type="ECO:0000256" key="7">
    <source>
        <dbReference type="ARBA" id="ARBA00022927"/>
    </source>
</evidence>
<feature type="transmembrane region" description="Helical" evidence="13">
    <location>
        <begin position="307"/>
        <end position="327"/>
    </location>
</feature>
<comment type="subcellular location">
    <subcellularLocation>
        <location evidence="1">Cell inner membrane</location>
        <topology evidence="1">Multi-pass membrane protein</topology>
    </subcellularLocation>
    <subcellularLocation>
        <location evidence="13">Cell membrane</location>
        <topology evidence="13">Multi-pass membrane protein</topology>
    </subcellularLocation>
</comment>
<keyword evidence="5 13" id="KW-1003">Cell membrane</keyword>
<gene>
    <name evidence="13" type="primary">yidC</name>
    <name evidence="16" type="ORF">SAMN06265353_0793</name>
</gene>
<dbReference type="PRINTS" id="PR00701">
    <property type="entry name" value="60KDINNERMP"/>
</dbReference>
<dbReference type="InterPro" id="IPR038221">
    <property type="entry name" value="YidC_periplasmic_sf"/>
</dbReference>
<dbReference type="Gene3D" id="2.70.98.90">
    <property type="match status" value="1"/>
</dbReference>
<organism evidence="16 17">
    <name type="scientific">Hydrogenobacter hydrogenophilus</name>
    <dbReference type="NCBI Taxonomy" id="35835"/>
    <lineage>
        <taxon>Bacteria</taxon>
        <taxon>Pseudomonadati</taxon>
        <taxon>Aquificota</taxon>
        <taxon>Aquificia</taxon>
        <taxon>Aquificales</taxon>
        <taxon>Aquificaceae</taxon>
        <taxon>Hydrogenobacter</taxon>
    </lineage>
</organism>
<comment type="similarity">
    <text evidence="2 13">Belongs to the OXA1/ALB3/YidC family. Type 1 subfamily.</text>
</comment>
<keyword evidence="6 13" id="KW-0812">Transmembrane</keyword>
<dbReference type="CDD" id="cd19961">
    <property type="entry name" value="EcYidC-like_peri"/>
    <property type="match status" value="1"/>
</dbReference>
<keyword evidence="10 13" id="KW-0143">Chaperone</keyword>
<dbReference type="GO" id="GO:0005886">
    <property type="term" value="C:plasma membrane"/>
    <property type="evidence" value="ECO:0007669"/>
    <property type="project" value="UniProtKB-SubCell"/>
</dbReference>
<feature type="transmembrane region" description="Helical" evidence="13">
    <location>
        <begin position="445"/>
        <end position="469"/>
    </location>
</feature>
<dbReference type="PRINTS" id="PR01900">
    <property type="entry name" value="YIDCPROTEIN"/>
</dbReference>
<dbReference type="Proteomes" id="UP000218627">
    <property type="component" value="Unassembled WGS sequence"/>
</dbReference>
<keyword evidence="9 13" id="KW-0472">Membrane</keyword>
<name>A0A285NXC6_9AQUI</name>
<dbReference type="Pfam" id="PF02096">
    <property type="entry name" value="60KD_IMP"/>
    <property type="match status" value="1"/>
</dbReference>
<dbReference type="CDD" id="cd20070">
    <property type="entry name" value="5TM_YidC_Alb3"/>
    <property type="match status" value="1"/>
</dbReference>
<dbReference type="InterPro" id="IPR001708">
    <property type="entry name" value="YidC/ALB3/OXA1/COX18"/>
</dbReference>
<dbReference type="GO" id="GO:0051205">
    <property type="term" value="P:protein insertion into membrane"/>
    <property type="evidence" value="ECO:0007669"/>
    <property type="project" value="TreeGrafter"/>
</dbReference>
<keyword evidence="4 13" id="KW-0813">Transport</keyword>
<evidence type="ECO:0000256" key="2">
    <source>
        <dbReference type="ARBA" id="ARBA00010527"/>
    </source>
</evidence>
<accession>A0A285NXC6</accession>
<dbReference type="Pfam" id="PF14849">
    <property type="entry name" value="YidC_periplas"/>
    <property type="match status" value="1"/>
</dbReference>
<evidence type="ECO:0000256" key="8">
    <source>
        <dbReference type="ARBA" id="ARBA00022989"/>
    </source>
</evidence>
<comment type="subunit">
    <text evidence="13">Interacts with the Sec translocase complex via SecD. Specifically interacts with transmembrane segments of nascent integral membrane proteins during membrane integration.</text>
</comment>
<dbReference type="InterPro" id="IPR028055">
    <property type="entry name" value="YidC/Oxa/ALB_C"/>
</dbReference>
<feature type="transmembrane region" description="Helical" evidence="13">
    <location>
        <begin position="376"/>
        <end position="396"/>
    </location>
</feature>
<keyword evidence="17" id="KW-1185">Reference proteome</keyword>
<evidence type="ECO:0000259" key="14">
    <source>
        <dbReference type="Pfam" id="PF02096"/>
    </source>
</evidence>
<keyword evidence="7 13" id="KW-0653">Protein transport</keyword>
<feature type="domain" description="Membrane insertase YidC N-terminal" evidence="15">
    <location>
        <begin position="75"/>
        <end position="295"/>
    </location>
</feature>
<evidence type="ECO:0000313" key="17">
    <source>
        <dbReference type="Proteomes" id="UP000218627"/>
    </source>
</evidence>
<evidence type="ECO:0000256" key="3">
    <source>
        <dbReference type="ARBA" id="ARBA00015325"/>
    </source>
</evidence>
<dbReference type="NCBIfam" id="TIGR03592">
    <property type="entry name" value="yidC_oxa1_cterm"/>
    <property type="match status" value="1"/>
</dbReference>